<evidence type="ECO:0000259" key="9">
    <source>
        <dbReference type="PROSITE" id="PS50180"/>
    </source>
</evidence>
<dbReference type="SMR" id="A2DYQ9"/>
<dbReference type="KEGG" id="tva:4772437"/>
<keyword evidence="4 8" id="KW-0813">Transport</keyword>
<dbReference type="GO" id="GO:0030121">
    <property type="term" value="C:AP-1 adaptor complex"/>
    <property type="evidence" value="ECO:0000318"/>
    <property type="project" value="GO_Central"/>
</dbReference>
<evidence type="ECO:0000256" key="4">
    <source>
        <dbReference type="ARBA" id="ARBA00022448"/>
    </source>
</evidence>
<dbReference type="GO" id="GO:0006896">
    <property type="term" value="P:Golgi to vacuole transport"/>
    <property type="evidence" value="ECO:0000318"/>
    <property type="project" value="GO_Central"/>
</dbReference>
<reference evidence="10" key="2">
    <citation type="journal article" date="2007" name="Science">
        <title>Draft genome sequence of the sexually transmitted pathogen Trichomonas vaginalis.</title>
        <authorList>
            <person name="Carlton J.M."/>
            <person name="Hirt R.P."/>
            <person name="Silva J.C."/>
            <person name="Delcher A.L."/>
            <person name="Schatz M."/>
            <person name="Zhao Q."/>
            <person name="Wortman J.R."/>
            <person name="Bidwell S.L."/>
            <person name="Alsmark U.C.M."/>
            <person name="Besteiro S."/>
            <person name="Sicheritz-Ponten T."/>
            <person name="Noel C.J."/>
            <person name="Dacks J.B."/>
            <person name="Foster P.G."/>
            <person name="Simillion C."/>
            <person name="Van de Peer Y."/>
            <person name="Miranda-Saavedra D."/>
            <person name="Barton G.J."/>
            <person name="Westrop G.D."/>
            <person name="Mueller S."/>
            <person name="Dessi D."/>
            <person name="Fiori P.L."/>
            <person name="Ren Q."/>
            <person name="Paulsen I."/>
            <person name="Zhang H."/>
            <person name="Bastida-Corcuera F.D."/>
            <person name="Simoes-Barbosa A."/>
            <person name="Brown M.T."/>
            <person name="Hayes R.D."/>
            <person name="Mukherjee M."/>
            <person name="Okumura C.Y."/>
            <person name="Schneider R."/>
            <person name="Smith A.J."/>
            <person name="Vanacova S."/>
            <person name="Villalvazo M."/>
            <person name="Haas B.J."/>
            <person name="Pertea M."/>
            <person name="Feldblyum T.V."/>
            <person name="Utterback T.R."/>
            <person name="Shu C.L."/>
            <person name="Osoegawa K."/>
            <person name="de Jong P.J."/>
            <person name="Hrdy I."/>
            <person name="Horvathova L."/>
            <person name="Zubacova Z."/>
            <person name="Dolezal P."/>
            <person name="Malik S.B."/>
            <person name="Logsdon J.M. Jr."/>
            <person name="Henze K."/>
            <person name="Gupta A."/>
            <person name="Wang C.C."/>
            <person name="Dunne R.L."/>
            <person name="Upcroft J.A."/>
            <person name="Upcroft P."/>
            <person name="White O."/>
            <person name="Salzberg S.L."/>
            <person name="Tang P."/>
            <person name="Chiu C.-H."/>
            <person name="Lee Y.-S."/>
            <person name="Embley T.M."/>
            <person name="Coombs G.H."/>
            <person name="Mottram J.C."/>
            <person name="Tachezy J."/>
            <person name="Fraser-Liggett C.M."/>
            <person name="Johnson P.J."/>
        </authorList>
    </citation>
    <scope>NUCLEOTIDE SEQUENCE [LARGE SCALE GENOMIC DNA]</scope>
    <source>
        <strain evidence="10">G3</strain>
    </source>
</reference>
<evidence type="ECO:0000256" key="5">
    <source>
        <dbReference type="ARBA" id="ARBA00022927"/>
    </source>
</evidence>
<dbReference type="PANTHER" id="PTHR22780">
    <property type="entry name" value="ADAPTIN, ALPHA/GAMMA/EPSILON"/>
    <property type="match status" value="1"/>
</dbReference>
<evidence type="ECO:0000256" key="8">
    <source>
        <dbReference type="PIRNR" id="PIRNR037094"/>
    </source>
</evidence>
<dbReference type="SUPFAM" id="SSF49348">
    <property type="entry name" value="Clathrin adaptor appendage domain"/>
    <property type="match status" value="1"/>
</dbReference>
<dbReference type="FunCoup" id="A2DYQ9">
    <property type="interactions" value="212"/>
</dbReference>
<dbReference type="InterPro" id="IPR050840">
    <property type="entry name" value="Adaptor_Complx_Large_Subunit"/>
</dbReference>
<dbReference type="InterPro" id="IPR016024">
    <property type="entry name" value="ARM-type_fold"/>
</dbReference>
<keyword evidence="7 8" id="KW-0472">Membrane</keyword>
<name>A2DYQ9_TRIV3</name>
<evidence type="ECO:0000256" key="2">
    <source>
        <dbReference type="ARBA" id="ARBA00004555"/>
    </source>
</evidence>
<comment type="subcellular location">
    <subcellularLocation>
        <location evidence="1">Endomembrane system</location>
    </subcellularLocation>
    <subcellularLocation>
        <location evidence="2">Golgi apparatus</location>
    </subcellularLocation>
</comment>
<reference evidence="10" key="1">
    <citation type="submission" date="2006-10" db="EMBL/GenBank/DDBJ databases">
        <authorList>
            <person name="Amadeo P."/>
            <person name="Zhao Q."/>
            <person name="Wortman J."/>
            <person name="Fraser-Liggett C."/>
            <person name="Carlton J."/>
        </authorList>
    </citation>
    <scope>NUCLEOTIDE SEQUENCE</scope>
    <source>
        <strain evidence="10">G3</strain>
    </source>
</reference>
<dbReference type="InterPro" id="IPR002553">
    <property type="entry name" value="Clathrin/coatomer_adapt-like_N"/>
</dbReference>
<organism evidence="10 11">
    <name type="scientific">Trichomonas vaginalis (strain ATCC PRA-98 / G3)</name>
    <dbReference type="NCBI Taxonomy" id="412133"/>
    <lineage>
        <taxon>Eukaryota</taxon>
        <taxon>Metamonada</taxon>
        <taxon>Parabasalia</taxon>
        <taxon>Trichomonadida</taxon>
        <taxon>Trichomonadidae</taxon>
        <taxon>Trichomonas</taxon>
    </lineage>
</organism>
<dbReference type="VEuPathDB" id="TrichDB:TVAG_426420"/>
<evidence type="ECO:0000256" key="1">
    <source>
        <dbReference type="ARBA" id="ARBA00004308"/>
    </source>
</evidence>
<dbReference type="OrthoDB" id="28053at2759"/>
<dbReference type="AlphaFoldDB" id="A2DYQ9"/>
<dbReference type="EMBL" id="DS113270">
    <property type="protein sequence ID" value="EAY14449.1"/>
    <property type="molecule type" value="Genomic_DNA"/>
</dbReference>
<comment type="similarity">
    <text evidence="3 8">Belongs to the adaptor complexes large subunit family.</text>
</comment>
<gene>
    <name evidence="10" type="ORF">TVAG_426420</name>
</gene>
<dbReference type="STRING" id="5722.A2DYQ9"/>
<keyword evidence="6 8" id="KW-0333">Golgi apparatus</keyword>
<dbReference type="VEuPathDB" id="TrichDB:TVAGG3_0850390"/>
<dbReference type="Gene3D" id="1.25.10.10">
    <property type="entry name" value="Leucine-rich Repeat Variant"/>
    <property type="match status" value="1"/>
</dbReference>
<dbReference type="PROSITE" id="PS50180">
    <property type="entry name" value="GAE"/>
    <property type="match status" value="1"/>
</dbReference>
<dbReference type="Proteomes" id="UP000001542">
    <property type="component" value="Unassembled WGS sequence"/>
</dbReference>
<feature type="domain" description="GAE" evidence="9">
    <location>
        <begin position="676"/>
        <end position="794"/>
    </location>
</feature>
<proteinExistence type="inferred from homology"/>
<dbReference type="GO" id="GO:0006886">
    <property type="term" value="P:intracellular protein transport"/>
    <property type="evidence" value="ECO:0007669"/>
    <property type="project" value="UniProtKB-UniRule"/>
</dbReference>
<accession>A2DYQ9</accession>
<keyword evidence="5 8" id="KW-0653">Protein transport</keyword>
<keyword evidence="11" id="KW-1185">Reference proteome</keyword>
<dbReference type="Gene3D" id="2.60.40.1230">
    <property type="match status" value="1"/>
</dbReference>
<sequence length="794" mass="88332">MKFEKLCSEFSKDFNMTTPLNEFISSVRLADTFEQEKFLISTEQALVRASVRRGESQYRPRNVMKLLFLEILGQNNPWGQMEVLTLMSEEQFSFKRIGYIAGEVLLDESADISVLVTQTLLKDLNNPNPNIQSLALAFIANCGTSEVCRDVATSVQKCIESSYPNVLKHAGMAILRIVKQNPDLAEAFKNSVQKLLNHTNHGVVLSGMNAVISLITVEPRLSKLWGQFAGPFTRILKALSTSRGTREFSYGVFNDPYMQIKAMKALALLKKSSDELDQVLQSIVSSTETRRNTGRAVLYQAVELVVAVSPTASLRGLAFNQVGRLLSLKDPNVLYSALSVFARVLYTERDIINRGSVDTQALQRYKKHIVRCLDHRDPSIRRRALDVISALIDETNVETLIPEIITFIRLADSDFRCELITKIYTAAVRFGPSKLWLFDIVHQILIDSGNYVSQEIITDFCDMILKNSDIQQHAVSQLLACMLQFSDNQTLVQVSAFVIGEFAVEDNGAIEGFKQIVSLPQTKNETKFYIITALGKLVTRLNRRQEAIELMQQLASSNNIEVQQRAGEMANILQMDNLCEEFLSPLQPSSTESSEEKHPQVAQVTAKPQEAVDQILLQVMDQPAKSNPPAVDLFGGSPAPSAPKANDLIGDLLSASPVQTNNNISVQQQPAAVSGPTPPPQGASECWRTNDFIVYSQCQPNPENPNQVAVKLTVVSQAAKELSDFKLEYNVARGWKMMAKPLDGNRLMQIGGKPLTQMLYFLKEIDLPFGLQARASFKYGSQPLTETATLKIIL</sequence>
<dbReference type="PIRSF" id="PIRSF037094">
    <property type="entry name" value="AP1_complex_gamma"/>
    <property type="match status" value="1"/>
</dbReference>
<dbReference type="InterPro" id="IPR013041">
    <property type="entry name" value="Clathrin_app_Ig-like_sf"/>
</dbReference>
<evidence type="ECO:0000256" key="3">
    <source>
        <dbReference type="ARBA" id="ARBA00006613"/>
    </source>
</evidence>
<dbReference type="GO" id="GO:0035615">
    <property type="term" value="F:clathrin adaptor activity"/>
    <property type="evidence" value="ECO:0000318"/>
    <property type="project" value="GO_Central"/>
</dbReference>
<dbReference type="Pfam" id="PF01602">
    <property type="entry name" value="Adaptin_N"/>
    <property type="match status" value="1"/>
</dbReference>
<protein>
    <recommendedName>
        <fullName evidence="8">AP-1 complex subunit gamma</fullName>
    </recommendedName>
</protein>
<dbReference type="InParanoid" id="A2DYQ9"/>
<evidence type="ECO:0000313" key="10">
    <source>
        <dbReference type="EMBL" id="EAY14449.1"/>
    </source>
</evidence>
<keyword evidence="8" id="KW-0968">Cytoplasmic vesicle</keyword>
<dbReference type="InterPro" id="IPR011989">
    <property type="entry name" value="ARM-like"/>
</dbReference>
<dbReference type="InterPro" id="IPR008153">
    <property type="entry name" value="GAE_dom"/>
</dbReference>
<evidence type="ECO:0000256" key="7">
    <source>
        <dbReference type="ARBA" id="ARBA00023136"/>
    </source>
</evidence>
<evidence type="ECO:0000313" key="11">
    <source>
        <dbReference type="Proteomes" id="UP000001542"/>
    </source>
</evidence>
<dbReference type="RefSeq" id="XP_001326672.1">
    <property type="nucleotide sequence ID" value="XM_001326637.1"/>
</dbReference>
<dbReference type="SUPFAM" id="SSF48371">
    <property type="entry name" value="ARM repeat"/>
    <property type="match status" value="1"/>
</dbReference>
<dbReference type="InterPro" id="IPR017107">
    <property type="entry name" value="AP1_complex_gsu"/>
</dbReference>
<dbReference type="eggNOG" id="KOG1062">
    <property type="taxonomic scope" value="Eukaryota"/>
</dbReference>
<evidence type="ECO:0000256" key="6">
    <source>
        <dbReference type="ARBA" id="ARBA00023034"/>
    </source>
</evidence>